<comment type="caution">
    <text evidence="2">The sequence shown here is derived from an EMBL/GenBank/DDBJ whole genome shotgun (WGS) entry which is preliminary data.</text>
</comment>
<proteinExistence type="predicted"/>
<protein>
    <submittedName>
        <fullName evidence="2">Uncharacterized protein</fullName>
    </submittedName>
</protein>
<organism evidence="2 3">
    <name type="scientific">Pseudolycoriella hygida</name>
    <dbReference type="NCBI Taxonomy" id="35572"/>
    <lineage>
        <taxon>Eukaryota</taxon>
        <taxon>Metazoa</taxon>
        <taxon>Ecdysozoa</taxon>
        <taxon>Arthropoda</taxon>
        <taxon>Hexapoda</taxon>
        <taxon>Insecta</taxon>
        <taxon>Pterygota</taxon>
        <taxon>Neoptera</taxon>
        <taxon>Endopterygota</taxon>
        <taxon>Diptera</taxon>
        <taxon>Nematocera</taxon>
        <taxon>Sciaroidea</taxon>
        <taxon>Sciaridae</taxon>
        <taxon>Pseudolycoriella</taxon>
    </lineage>
</organism>
<accession>A0A9Q0N2G8</accession>
<dbReference type="Proteomes" id="UP001151699">
    <property type="component" value="Chromosome B"/>
</dbReference>
<dbReference type="OrthoDB" id="7987013at2759"/>
<feature type="compositionally biased region" description="Polar residues" evidence="1">
    <location>
        <begin position="1"/>
        <end position="14"/>
    </location>
</feature>
<keyword evidence="3" id="KW-1185">Reference proteome</keyword>
<evidence type="ECO:0000313" key="3">
    <source>
        <dbReference type="Proteomes" id="UP001151699"/>
    </source>
</evidence>
<dbReference type="EMBL" id="WJQU01000002">
    <property type="protein sequence ID" value="KAJ6642425.1"/>
    <property type="molecule type" value="Genomic_DNA"/>
</dbReference>
<sequence>MEITKNDQPINEYSTQRHDPPCAYQKNYKTMKNACSQRDEPSQSIYHGSQSSRDKYYGNTQRLAETPNKDSGRSWSRNNIVLTMEYFEPMSSTTAPKRYPNQSDYSYAYYEPGAVMRHSNVPNTLPNKRLSAPATQSSPKSISSLLVNVKTMPNHRHTYTTRYGTQENIYEDVSSIKTLPDRISSSQTLNMKSSSKIEFQDILHNHYRVLEQLNLSVEEMLLSTTTKIKVPPKTLKRSTKSRTVAKNSDIIKSRNEFPCSLHELLVGEDSGFSGSNSSASNVGSLRNYKTTMTRCNCDSPEVDYLNGPERKHRHIPNESRTFSHKINSQFKGLKLPFWSKR</sequence>
<feature type="region of interest" description="Disordered" evidence="1">
    <location>
        <begin position="1"/>
        <end position="22"/>
    </location>
</feature>
<evidence type="ECO:0000313" key="2">
    <source>
        <dbReference type="EMBL" id="KAJ6642425.1"/>
    </source>
</evidence>
<name>A0A9Q0N2G8_9DIPT</name>
<gene>
    <name evidence="2" type="ORF">Bhyg_07373</name>
</gene>
<reference evidence="2" key="1">
    <citation type="submission" date="2022-07" db="EMBL/GenBank/DDBJ databases">
        <authorList>
            <person name="Trinca V."/>
            <person name="Uliana J.V.C."/>
            <person name="Torres T.T."/>
            <person name="Ward R.J."/>
            <person name="Monesi N."/>
        </authorList>
    </citation>
    <scope>NUCLEOTIDE SEQUENCE</scope>
    <source>
        <strain evidence="2">HSMRA1968</strain>
        <tissue evidence="2">Whole embryos</tissue>
    </source>
</reference>
<feature type="compositionally biased region" description="Polar residues" evidence="1">
    <location>
        <begin position="34"/>
        <end position="51"/>
    </location>
</feature>
<evidence type="ECO:0000256" key="1">
    <source>
        <dbReference type="SAM" id="MobiDB-lite"/>
    </source>
</evidence>
<feature type="region of interest" description="Disordered" evidence="1">
    <location>
        <begin position="34"/>
        <end position="58"/>
    </location>
</feature>
<dbReference type="AlphaFoldDB" id="A0A9Q0N2G8"/>